<name>A0A1M6NDC5_9FIRM</name>
<keyword evidence="2" id="KW-1185">Reference proteome</keyword>
<evidence type="ECO:0000313" key="1">
    <source>
        <dbReference type="EMBL" id="SHJ93690.1"/>
    </source>
</evidence>
<gene>
    <name evidence="1" type="ORF">SAMN02745883_00837</name>
</gene>
<dbReference type="SUPFAM" id="SSF53163">
    <property type="entry name" value="HybD-like"/>
    <property type="match status" value="1"/>
</dbReference>
<protein>
    <submittedName>
        <fullName evidence="1">Putative sporulation protein YyaC</fullName>
    </submittedName>
</protein>
<dbReference type="InterPro" id="IPR009665">
    <property type="entry name" value="YyaC"/>
</dbReference>
<organism evidence="1 2">
    <name type="scientific">Caminicella sporogenes DSM 14501</name>
    <dbReference type="NCBI Taxonomy" id="1121266"/>
    <lineage>
        <taxon>Bacteria</taxon>
        <taxon>Bacillati</taxon>
        <taxon>Bacillota</taxon>
        <taxon>Clostridia</taxon>
        <taxon>Peptostreptococcales</taxon>
        <taxon>Caminicellaceae</taxon>
        <taxon>Caminicella</taxon>
    </lineage>
</organism>
<dbReference type="Proteomes" id="UP000184082">
    <property type="component" value="Unassembled WGS sequence"/>
</dbReference>
<accession>A0A1M6NDC5</accession>
<evidence type="ECO:0000313" key="2">
    <source>
        <dbReference type="Proteomes" id="UP000184082"/>
    </source>
</evidence>
<dbReference type="EMBL" id="FRAJ01000006">
    <property type="protein sequence ID" value="SHJ93690.1"/>
    <property type="molecule type" value="Genomic_DNA"/>
</dbReference>
<dbReference type="NCBIfam" id="TIGR02841">
    <property type="entry name" value="spore_YyaC"/>
    <property type="match status" value="1"/>
</dbReference>
<dbReference type="InterPro" id="IPR023430">
    <property type="entry name" value="Pept_HybD-like_dom_sf"/>
</dbReference>
<dbReference type="Pfam" id="PF06866">
    <property type="entry name" value="DUF1256"/>
    <property type="match status" value="1"/>
</dbReference>
<dbReference type="STRING" id="1121266.SAMN02745883_00837"/>
<reference evidence="1 2" key="1">
    <citation type="submission" date="2016-11" db="EMBL/GenBank/DDBJ databases">
        <authorList>
            <person name="Jaros S."/>
            <person name="Januszkiewicz K."/>
            <person name="Wedrychowicz H."/>
        </authorList>
    </citation>
    <scope>NUCLEOTIDE SEQUENCE [LARGE SCALE GENOMIC DNA]</scope>
    <source>
        <strain evidence="1 2">DSM 14501</strain>
    </source>
</reference>
<proteinExistence type="predicted"/>
<sequence length="202" mass="22280">MNTTTLYSKNTVNINDPTAVISFTNIFNYYLKTFCTNRHSDIILLCIGTDRSTGDSLGPLTGYKIKKIIKNFDNVHVFGTLDKPVHAKNLKDTIDLIYNSFPNPFIIAIDACLGKIDRVGYITVSEGPLKPGAGVKKTLPAIGDINITGTVNLGGFMEYIVLQNTRLSLVMNMAETIASSIYFGLLTFQREKEKSSKKSSLI</sequence>
<dbReference type="AlphaFoldDB" id="A0A1M6NDC5"/>